<dbReference type="SUPFAM" id="SSF46458">
    <property type="entry name" value="Globin-like"/>
    <property type="match status" value="1"/>
</dbReference>
<evidence type="ECO:0000256" key="6">
    <source>
        <dbReference type="ARBA" id="ARBA00022630"/>
    </source>
</evidence>
<evidence type="ECO:0000256" key="3">
    <source>
        <dbReference type="ARBA" id="ARBA00022448"/>
    </source>
</evidence>
<dbReference type="CDD" id="cd06184">
    <property type="entry name" value="flavohem_like_fad_nad_binding"/>
    <property type="match status" value="1"/>
</dbReference>
<dbReference type="InterPro" id="IPR017927">
    <property type="entry name" value="FAD-bd_FR_type"/>
</dbReference>
<feature type="domain" description="FAD-binding FR-type" evidence="17">
    <location>
        <begin position="152"/>
        <end position="261"/>
    </location>
</feature>
<dbReference type="Gene3D" id="2.40.30.10">
    <property type="entry name" value="Translation factors"/>
    <property type="match status" value="1"/>
</dbReference>
<evidence type="ECO:0000256" key="5">
    <source>
        <dbReference type="ARBA" id="ARBA00022621"/>
    </source>
</evidence>
<comment type="catalytic activity">
    <reaction evidence="14 15">
        <text>2 nitric oxide + NADPH + 2 O2 = 2 nitrate + NADP(+) + H(+)</text>
        <dbReference type="Rhea" id="RHEA:19465"/>
        <dbReference type="ChEBI" id="CHEBI:15378"/>
        <dbReference type="ChEBI" id="CHEBI:15379"/>
        <dbReference type="ChEBI" id="CHEBI:16480"/>
        <dbReference type="ChEBI" id="CHEBI:17632"/>
        <dbReference type="ChEBI" id="CHEBI:57783"/>
        <dbReference type="ChEBI" id="CHEBI:58349"/>
        <dbReference type="EC" id="1.14.12.17"/>
    </reaction>
</comment>
<evidence type="ECO:0000256" key="10">
    <source>
        <dbReference type="ARBA" id="ARBA00023002"/>
    </source>
</evidence>
<dbReference type="PANTHER" id="PTHR43396:SF3">
    <property type="entry name" value="FLAVOHEMOPROTEIN"/>
    <property type="match status" value="1"/>
</dbReference>
<keyword evidence="15" id="KW-0216">Detoxification</keyword>
<keyword evidence="3 15" id="KW-0813">Transport</keyword>
<dbReference type="PANTHER" id="PTHR43396">
    <property type="entry name" value="FLAVOHEMOPROTEIN"/>
    <property type="match status" value="1"/>
</dbReference>
<feature type="region of interest" description="Reductase" evidence="15">
    <location>
        <begin position="149"/>
        <end position="406"/>
    </location>
</feature>
<comment type="function">
    <text evidence="15">Is involved in NO detoxification in an aerobic process, termed nitric oxide dioxygenase (NOD) reaction that utilizes O(2) and NAD(P)H to convert NO to nitrate, which protects the bacterium from various noxious nitrogen compounds. Therefore, plays a central role in the inducible response to nitrosative stress.</text>
</comment>
<dbReference type="PRINTS" id="PR00410">
    <property type="entry name" value="PHEHYDRXLASE"/>
</dbReference>
<evidence type="ECO:0000256" key="13">
    <source>
        <dbReference type="ARBA" id="ARBA00048649"/>
    </source>
</evidence>
<accession>A0ABT9VE79</accession>
<dbReference type="InterPro" id="IPR000971">
    <property type="entry name" value="Globin"/>
</dbReference>
<feature type="binding site" evidence="15">
    <location>
        <begin position="206"/>
        <end position="209"/>
    </location>
    <ligand>
        <name>FAD</name>
        <dbReference type="ChEBI" id="CHEBI:57692"/>
    </ligand>
</feature>
<dbReference type="PROSITE" id="PS01033">
    <property type="entry name" value="GLOBIN"/>
    <property type="match status" value="1"/>
</dbReference>
<feature type="site" description="Influences the redox potential of the prosthetic heme and FAD groups" evidence="15">
    <location>
        <position position="84"/>
    </location>
</feature>
<name>A0ABT9VE79_9BACI</name>
<keyword evidence="4 15" id="KW-0349">Heme</keyword>
<feature type="binding site" evidence="15">
    <location>
        <position position="190"/>
    </location>
    <ligand>
        <name>FAD</name>
        <dbReference type="ChEBI" id="CHEBI:57692"/>
    </ligand>
</feature>
<proteinExistence type="inferred from homology"/>
<dbReference type="InterPro" id="IPR009050">
    <property type="entry name" value="Globin-like_sf"/>
</dbReference>
<reference evidence="18 19" key="1">
    <citation type="submission" date="2023-07" db="EMBL/GenBank/DDBJ databases">
        <title>Genomic Encyclopedia of Type Strains, Phase IV (KMG-IV): sequencing the most valuable type-strain genomes for metagenomic binning, comparative biology and taxonomic classification.</title>
        <authorList>
            <person name="Goeker M."/>
        </authorList>
    </citation>
    <scope>NUCLEOTIDE SEQUENCE [LARGE SCALE GENOMIC DNA]</scope>
    <source>
        <strain evidence="18 19">DSM 16460</strain>
    </source>
</reference>
<keyword evidence="18" id="KW-0223">Dioxygenase</keyword>
<evidence type="ECO:0000259" key="16">
    <source>
        <dbReference type="PROSITE" id="PS01033"/>
    </source>
</evidence>
<feature type="binding site" evidence="15">
    <location>
        <begin position="274"/>
        <end position="279"/>
    </location>
    <ligand>
        <name>NADP(+)</name>
        <dbReference type="ChEBI" id="CHEBI:58349"/>
    </ligand>
</feature>
<evidence type="ECO:0000256" key="1">
    <source>
        <dbReference type="ARBA" id="ARBA00006401"/>
    </source>
</evidence>
<dbReference type="InterPro" id="IPR012292">
    <property type="entry name" value="Globin/Proto"/>
</dbReference>
<comment type="domain">
    <text evidence="15">Consists of two distinct domains; an N-terminal heme-containing oxygen-binding domain and a C-terminal reductase domain with binding sites for FAD and NAD(P)H.</text>
</comment>
<dbReference type="InterPro" id="IPR008333">
    <property type="entry name" value="Cbr1-like_FAD-bd_dom"/>
</dbReference>
<dbReference type="Pfam" id="PF00175">
    <property type="entry name" value="NAD_binding_1"/>
    <property type="match status" value="1"/>
</dbReference>
<keyword evidence="7 15" id="KW-0479">Metal-binding</keyword>
<dbReference type="Pfam" id="PF00970">
    <property type="entry name" value="FAD_binding_6"/>
    <property type="match status" value="1"/>
</dbReference>
<dbReference type="InterPro" id="IPR039261">
    <property type="entry name" value="FNR_nucleotide-bd"/>
</dbReference>
<dbReference type="EC" id="1.14.12.17" evidence="15"/>
<evidence type="ECO:0000256" key="15">
    <source>
        <dbReference type="HAMAP-Rule" id="MF_01252"/>
    </source>
</evidence>
<dbReference type="InterPro" id="IPR001433">
    <property type="entry name" value="OxRdtase_FAD/NAD-bd"/>
</dbReference>
<dbReference type="CDD" id="cd14777">
    <property type="entry name" value="Yhb1-globin-like"/>
    <property type="match status" value="1"/>
</dbReference>
<keyword evidence="12 15" id="KW-0520">NAD</keyword>
<dbReference type="InterPro" id="IPR001709">
    <property type="entry name" value="Flavoprot_Pyr_Nucl_cyt_Rdtase"/>
</dbReference>
<keyword evidence="11 15" id="KW-0408">Iron</keyword>
<dbReference type="Gene3D" id="1.10.490.10">
    <property type="entry name" value="Globins"/>
    <property type="match status" value="1"/>
</dbReference>
<dbReference type="PROSITE" id="PS51384">
    <property type="entry name" value="FAD_FR"/>
    <property type="match status" value="1"/>
</dbReference>
<evidence type="ECO:0000256" key="12">
    <source>
        <dbReference type="ARBA" id="ARBA00023027"/>
    </source>
</evidence>
<keyword evidence="6 15" id="KW-0285">Flavoprotein</keyword>
<dbReference type="HAMAP" id="MF_01252">
    <property type="entry name" value="Hmp"/>
    <property type="match status" value="1"/>
</dbReference>
<dbReference type="NCBIfam" id="NF009805">
    <property type="entry name" value="PRK13289.1"/>
    <property type="match status" value="1"/>
</dbReference>
<dbReference type="PRINTS" id="PR00371">
    <property type="entry name" value="FPNCR"/>
</dbReference>
<keyword evidence="5 15" id="KW-0561">Oxygen transport</keyword>
<evidence type="ECO:0000256" key="11">
    <source>
        <dbReference type="ARBA" id="ARBA00023004"/>
    </source>
</evidence>
<evidence type="ECO:0000256" key="8">
    <source>
        <dbReference type="ARBA" id="ARBA00022827"/>
    </source>
</evidence>
<evidence type="ECO:0000256" key="2">
    <source>
        <dbReference type="ARBA" id="ARBA00008414"/>
    </source>
</evidence>
<comment type="catalytic activity">
    <reaction evidence="13 15">
        <text>2 nitric oxide + NADH + 2 O2 = 2 nitrate + NAD(+) + H(+)</text>
        <dbReference type="Rhea" id="RHEA:19469"/>
        <dbReference type="ChEBI" id="CHEBI:15378"/>
        <dbReference type="ChEBI" id="CHEBI:15379"/>
        <dbReference type="ChEBI" id="CHEBI:16480"/>
        <dbReference type="ChEBI" id="CHEBI:17632"/>
        <dbReference type="ChEBI" id="CHEBI:57540"/>
        <dbReference type="ChEBI" id="CHEBI:57945"/>
        <dbReference type="EC" id="1.14.12.17"/>
    </reaction>
</comment>
<dbReference type="Proteomes" id="UP001224359">
    <property type="component" value="Unassembled WGS sequence"/>
</dbReference>
<evidence type="ECO:0000256" key="7">
    <source>
        <dbReference type="ARBA" id="ARBA00022723"/>
    </source>
</evidence>
<comment type="cofactor">
    <cofactor evidence="15">
        <name>heme b</name>
        <dbReference type="ChEBI" id="CHEBI:60344"/>
    </cofactor>
    <text evidence="15">Binds 1 heme b (iron(II)-protoporphyrin IX) group per subunit.</text>
</comment>
<evidence type="ECO:0000259" key="17">
    <source>
        <dbReference type="PROSITE" id="PS51384"/>
    </source>
</evidence>
<evidence type="ECO:0000313" key="19">
    <source>
        <dbReference type="Proteomes" id="UP001224359"/>
    </source>
</evidence>
<feature type="active site" description="Charge relay system" evidence="15">
    <location>
        <position position="95"/>
    </location>
</feature>
<dbReference type="EMBL" id="JAUSTQ010000004">
    <property type="protein sequence ID" value="MDQ0159280.1"/>
    <property type="molecule type" value="Genomic_DNA"/>
</dbReference>
<feature type="binding site" evidence="15">
    <location>
        <begin position="395"/>
        <end position="398"/>
    </location>
    <ligand>
        <name>FAD</name>
        <dbReference type="ChEBI" id="CHEBI:57692"/>
    </ligand>
</feature>
<dbReference type="SUPFAM" id="SSF52343">
    <property type="entry name" value="Ferredoxin reductase-like, C-terminal NADP-linked domain"/>
    <property type="match status" value="1"/>
</dbReference>
<evidence type="ECO:0000313" key="18">
    <source>
        <dbReference type="EMBL" id="MDQ0159280.1"/>
    </source>
</evidence>
<evidence type="ECO:0000256" key="4">
    <source>
        <dbReference type="ARBA" id="ARBA00022617"/>
    </source>
</evidence>
<sequence length="406" mass="46057">MLTEQQKDTIKATAPVLREHGTTITTRFYQLLFEKHPKLLNIFNQANQKQGKQQRALANSIIASAEHIDQLESIMPVVEQIAHKHRSLGIKPEHYPIVGENLLIAIKDVLGDAATDDIMQAWEDAYQVIADIFISVEADLYEETEQQPGGWKDFKPFYIAGKVVESDVITSFYLKPVDEQPLPTFEPGQYISVKLDIPSETYTNIRQYSLSYKPNQSYFRISVKREDEHDPNGVVSNYLHNEASVGDLLDVSAPAGEFTLDTNSTKPLVLLAGGVGITPLINMLHTVVEQQPSRPVSIVHAVRNGDVQAFEQELTDLVLDHQHVNIYTILSHPTADDEANKHYHQKGFITYDWMKDHLPMDEADFYFCGPKPFMEAVMNHLNQHGVTEDRLNFEFFGPQEELETVQ</sequence>
<dbReference type="SUPFAM" id="SSF63380">
    <property type="entry name" value="Riboflavin synthase domain-like"/>
    <property type="match status" value="1"/>
</dbReference>
<keyword evidence="9 15" id="KW-0521">NADP</keyword>
<evidence type="ECO:0000256" key="9">
    <source>
        <dbReference type="ARBA" id="ARBA00022857"/>
    </source>
</evidence>
<comment type="cofactor">
    <cofactor evidence="15">
        <name>FAD</name>
        <dbReference type="ChEBI" id="CHEBI:57692"/>
    </cofactor>
    <text evidence="15">Binds 1 FAD per subunit.</text>
</comment>
<dbReference type="RefSeq" id="WP_306975634.1">
    <property type="nucleotide sequence ID" value="NZ_JAUSTQ010000004.1"/>
</dbReference>
<keyword evidence="10 15" id="KW-0560">Oxidoreductase</keyword>
<feature type="domain" description="Globin" evidence="16">
    <location>
        <begin position="1"/>
        <end position="138"/>
    </location>
</feature>
<feature type="binding site" description="proximal binding residue" evidence="15">
    <location>
        <position position="85"/>
    </location>
    <ligand>
        <name>heme b</name>
        <dbReference type="ChEBI" id="CHEBI:60344"/>
    </ligand>
    <ligandPart>
        <name>Fe</name>
        <dbReference type="ChEBI" id="CHEBI:18248"/>
    </ligandPart>
</feature>
<dbReference type="GO" id="GO:0008941">
    <property type="term" value="F:nitric oxide dioxygenase NAD(P)H activity"/>
    <property type="evidence" value="ECO:0007669"/>
    <property type="project" value="UniProtKB-EC"/>
</dbReference>
<keyword evidence="19" id="KW-1185">Reference proteome</keyword>
<dbReference type="Gene3D" id="3.40.50.80">
    <property type="entry name" value="Nucleotide-binding domain of ferredoxin-NADP reductase (FNR) module"/>
    <property type="match status" value="1"/>
</dbReference>
<feature type="site" description="Involved in heme-bound ligand stabilization and O-O bond activation" evidence="15">
    <location>
        <position position="29"/>
    </location>
</feature>
<protein>
    <recommendedName>
        <fullName evidence="15">Flavohemoprotein</fullName>
    </recommendedName>
    <alternativeName>
        <fullName evidence="15">Flavohemoglobin</fullName>
    </alternativeName>
    <alternativeName>
        <fullName evidence="15">Hemoglobin-like protein</fullName>
    </alternativeName>
    <alternativeName>
        <fullName evidence="15">Nitric oxide dioxygenase</fullName>
        <shortName evidence="15">NO oxygenase</shortName>
        <shortName evidence="15">NOD</shortName>
        <ecNumber evidence="15">1.14.12.17</ecNumber>
    </alternativeName>
</protein>
<feature type="active site" description="Charge relay system" evidence="15">
    <location>
        <position position="137"/>
    </location>
</feature>
<organism evidence="18 19">
    <name type="scientific">Alkalibacillus salilacus</name>
    <dbReference type="NCBI Taxonomy" id="284582"/>
    <lineage>
        <taxon>Bacteria</taxon>
        <taxon>Bacillati</taxon>
        <taxon>Bacillota</taxon>
        <taxon>Bacilli</taxon>
        <taxon>Bacillales</taxon>
        <taxon>Bacillaceae</taxon>
        <taxon>Alkalibacillus</taxon>
    </lineage>
</organism>
<keyword evidence="8 15" id="KW-0274">FAD</keyword>
<comment type="similarity">
    <text evidence="2 15">Belongs to the globin family. Two-domain flavohemoproteins subfamily.</text>
</comment>
<evidence type="ECO:0000256" key="14">
    <source>
        <dbReference type="ARBA" id="ARBA00049433"/>
    </source>
</evidence>
<gene>
    <name evidence="15" type="primary">hmp</name>
    <name evidence="18" type="ORF">J2S77_001244</name>
</gene>
<dbReference type="Pfam" id="PF00042">
    <property type="entry name" value="Globin"/>
    <property type="match status" value="1"/>
</dbReference>
<dbReference type="InterPro" id="IPR017938">
    <property type="entry name" value="Riboflavin_synthase-like_b-brl"/>
</dbReference>
<feature type="site" description="Influences the redox potential of the prosthetic heme and FAD groups" evidence="15">
    <location>
        <position position="394"/>
    </location>
</feature>
<dbReference type="InterPro" id="IPR023950">
    <property type="entry name" value="Hmp"/>
</dbReference>
<comment type="similarity">
    <text evidence="1 15">In the C-terminal section; belongs to the flavoprotein pyridine nucleotide cytochrome reductase family.</text>
</comment>
<comment type="caution">
    <text evidence="18">The sequence shown here is derived from an EMBL/GenBank/DDBJ whole genome shotgun (WGS) entry which is preliminary data.</text>
</comment>